<name>A0A9D4E8E9_DREPO</name>
<evidence type="ECO:0000313" key="2">
    <source>
        <dbReference type="Proteomes" id="UP000828390"/>
    </source>
</evidence>
<comment type="caution">
    <text evidence="1">The sequence shown here is derived from an EMBL/GenBank/DDBJ whole genome shotgun (WGS) entry which is preliminary data.</text>
</comment>
<evidence type="ECO:0000313" key="1">
    <source>
        <dbReference type="EMBL" id="KAH3774146.1"/>
    </source>
</evidence>
<organism evidence="1 2">
    <name type="scientific">Dreissena polymorpha</name>
    <name type="common">Zebra mussel</name>
    <name type="synonym">Mytilus polymorpha</name>
    <dbReference type="NCBI Taxonomy" id="45954"/>
    <lineage>
        <taxon>Eukaryota</taxon>
        <taxon>Metazoa</taxon>
        <taxon>Spiralia</taxon>
        <taxon>Lophotrochozoa</taxon>
        <taxon>Mollusca</taxon>
        <taxon>Bivalvia</taxon>
        <taxon>Autobranchia</taxon>
        <taxon>Heteroconchia</taxon>
        <taxon>Euheterodonta</taxon>
        <taxon>Imparidentia</taxon>
        <taxon>Neoheterodontei</taxon>
        <taxon>Myida</taxon>
        <taxon>Dreissenoidea</taxon>
        <taxon>Dreissenidae</taxon>
        <taxon>Dreissena</taxon>
    </lineage>
</organism>
<sequence length="83" mass="9082">MVSTLLIVNAIDLIKGLITGRLAGACASRPERESPTDKLLEEFNFLLALPLSTKEVLRAALLIQRVPPHHTNQTSSLAVFFNV</sequence>
<reference evidence="1" key="1">
    <citation type="journal article" date="2019" name="bioRxiv">
        <title>The Genome of the Zebra Mussel, Dreissena polymorpha: A Resource for Invasive Species Research.</title>
        <authorList>
            <person name="McCartney M.A."/>
            <person name="Auch B."/>
            <person name="Kono T."/>
            <person name="Mallez S."/>
            <person name="Zhang Y."/>
            <person name="Obille A."/>
            <person name="Becker A."/>
            <person name="Abrahante J.E."/>
            <person name="Garbe J."/>
            <person name="Badalamenti J.P."/>
            <person name="Herman A."/>
            <person name="Mangelson H."/>
            <person name="Liachko I."/>
            <person name="Sullivan S."/>
            <person name="Sone E.D."/>
            <person name="Koren S."/>
            <person name="Silverstein K.A.T."/>
            <person name="Beckman K.B."/>
            <person name="Gohl D.M."/>
        </authorList>
    </citation>
    <scope>NUCLEOTIDE SEQUENCE</scope>
    <source>
        <strain evidence="1">Duluth1</strain>
        <tissue evidence="1">Whole animal</tissue>
    </source>
</reference>
<proteinExistence type="predicted"/>
<reference evidence="1" key="2">
    <citation type="submission" date="2020-11" db="EMBL/GenBank/DDBJ databases">
        <authorList>
            <person name="McCartney M.A."/>
            <person name="Auch B."/>
            <person name="Kono T."/>
            <person name="Mallez S."/>
            <person name="Becker A."/>
            <person name="Gohl D.M."/>
            <person name="Silverstein K.A.T."/>
            <person name="Koren S."/>
            <person name="Bechman K.B."/>
            <person name="Herman A."/>
            <person name="Abrahante J.E."/>
            <person name="Garbe J."/>
        </authorList>
    </citation>
    <scope>NUCLEOTIDE SEQUENCE</scope>
    <source>
        <strain evidence="1">Duluth1</strain>
        <tissue evidence="1">Whole animal</tissue>
    </source>
</reference>
<dbReference type="EMBL" id="JAIWYP010000009">
    <property type="protein sequence ID" value="KAH3774146.1"/>
    <property type="molecule type" value="Genomic_DNA"/>
</dbReference>
<protein>
    <submittedName>
        <fullName evidence="1">Uncharacterized protein</fullName>
    </submittedName>
</protein>
<dbReference type="Proteomes" id="UP000828390">
    <property type="component" value="Unassembled WGS sequence"/>
</dbReference>
<accession>A0A9D4E8E9</accession>
<keyword evidence="2" id="KW-1185">Reference proteome</keyword>
<dbReference type="AlphaFoldDB" id="A0A9D4E8E9"/>
<gene>
    <name evidence="1" type="ORF">DPMN_175520</name>
</gene>